<dbReference type="PROSITE" id="PS51257">
    <property type="entry name" value="PROKAR_LIPOPROTEIN"/>
    <property type="match status" value="1"/>
</dbReference>
<name>M3UU26_GORML</name>
<dbReference type="Proteomes" id="UP000035009">
    <property type="component" value="Unassembled WGS sequence"/>
</dbReference>
<keyword evidence="1" id="KW-0732">Signal</keyword>
<accession>M3UU26</accession>
<protein>
    <recommendedName>
        <fullName evidence="4">Lipoprotein</fullName>
    </recommendedName>
</protein>
<proteinExistence type="predicted"/>
<evidence type="ECO:0000313" key="2">
    <source>
        <dbReference type="EMBL" id="GAC78912.1"/>
    </source>
</evidence>
<dbReference type="AlphaFoldDB" id="M3UU26"/>
<gene>
    <name evidence="2" type="ORF">GM1_005_00950</name>
</gene>
<feature type="chain" id="PRO_5004040857" description="Lipoprotein" evidence="1">
    <location>
        <begin position="21"/>
        <end position="206"/>
    </location>
</feature>
<organism evidence="2 3">
    <name type="scientific">Gordonia malaquae NBRC 108250</name>
    <dbReference type="NCBI Taxonomy" id="1223542"/>
    <lineage>
        <taxon>Bacteria</taxon>
        <taxon>Bacillati</taxon>
        <taxon>Actinomycetota</taxon>
        <taxon>Actinomycetes</taxon>
        <taxon>Mycobacteriales</taxon>
        <taxon>Gordoniaceae</taxon>
        <taxon>Gordonia</taxon>
    </lineage>
</organism>
<keyword evidence="3" id="KW-1185">Reference proteome</keyword>
<dbReference type="EMBL" id="BAOP01000005">
    <property type="protein sequence ID" value="GAC78912.1"/>
    <property type="molecule type" value="Genomic_DNA"/>
</dbReference>
<feature type="signal peptide" evidence="1">
    <location>
        <begin position="1"/>
        <end position="20"/>
    </location>
</feature>
<sequence length="206" mass="21516">MVGMRILRSAAVVAATAALAACSPETVVDDGPIAVDPCGRIGPACTSVGAGTVADGTSLQGIGVVEGVDGSAELRVAFDDERGVQSAVVPRAAYVYSESVTRDVALYDLDAKPGHEIVIGRGTDGTHAWFGVYTFDGTRLVRLRGPRDVVDPQTGMWRLLVGDKQGQVVCGDDGRITAGSARLGDDYFACRDELTTDVTFRKPAAQ</sequence>
<evidence type="ECO:0000313" key="3">
    <source>
        <dbReference type="Proteomes" id="UP000035009"/>
    </source>
</evidence>
<reference evidence="2 3" key="1">
    <citation type="submission" date="2013-02" db="EMBL/GenBank/DDBJ databases">
        <title>Whole genome shotgun sequence of Gordonia malaquae NBRC 108250.</title>
        <authorList>
            <person name="Yoshida I."/>
            <person name="Hosoyama A."/>
            <person name="Tsuchikane K."/>
            <person name="Ando Y."/>
            <person name="Baba S."/>
            <person name="Ohji S."/>
            <person name="Hamada M."/>
            <person name="Tamura T."/>
            <person name="Yamazoe A."/>
            <person name="Yamazaki S."/>
            <person name="Fujita N."/>
        </authorList>
    </citation>
    <scope>NUCLEOTIDE SEQUENCE [LARGE SCALE GENOMIC DNA]</scope>
    <source>
        <strain evidence="2 3">NBRC 108250</strain>
    </source>
</reference>
<evidence type="ECO:0008006" key="4">
    <source>
        <dbReference type="Google" id="ProtNLM"/>
    </source>
</evidence>
<evidence type="ECO:0000256" key="1">
    <source>
        <dbReference type="SAM" id="SignalP"/>
    </source>
</evidence>
<comment type="caution">
    <text evidence="2">The sequence shown here is derived from an EMBL/GenBank/DDBJ whole genome shotgun (WGS) entry which is preliminary data.</text>
</comment>
<dbReference type="STRING" id="410332.SAMN04488550_0422"/>